<sequence>MTAREETEPGRERRRAALASARLAAADAAHLDTDEVEDLAAGREIDEALAAGNTLNEVARSIGYTEAVATNLLCTFREFRESLAARNQIPLF</sequence>
<reference evidence="1 2" key="1">
    <citation type="submission" date="2023-10" db="EMBL/GenBank/DDBJ databases">
        <title>Development of a sustainable strategy for remediation of hydrocarbon-contaminated territories based on the waste exchange concept.</title>
        <authorList>
            <person name="Krivoruchko A."/>
        </authorList>
    </citation>
    <scope>NUCLEOTIDE SEQUENCE [LARGE SCALE GENOMIC DNA]</scope>
    <source>
        <strain evidence="1 2">IEGM 1322</strain>
    </source>
</reference>
<dbReference type="Proteomes" id="UP001185899">
    <property type="component" value="Unassembled WGS sequence"/>
</dbReference>
<name>A0ABU4AW98_9NOCA</name>
<keyword evidence="2" id="KW-1185">Reference proteome</keyword>
<proteinExistence type="predicted"/>
<dbReference type="RefSeq" id="WP_317547948.1">
    <property type="nucleotide sequence ID" value="NZ_JAWLKE010000003.1"/>
</dbReference>
<evidence type="ECO:0000313" key="2">
    <source>
        <dbReference type="Proteomes" id="UP001185899"/>
    </source>
</evidence>
<dbReference type="EMBL" id="JAWLKE010000003">
    <property type="protein sequence ID" value="MDV6230514.1"/>
    <property type="molecule type" value="Genomic_DNA"/>
</dbReference>
<organism evidence="1 2">
    <name type="scientific">Rhodococcus cercidiphylli</name>
    <dbReference type="NCBI Taxonomy" id="489916"/>
    <lineage>
        <taxon>Bacteria</taxon>
        <taxon>Bacillati</taxon>
        <taxon>Actinomycetota</taxon>
        <taxon>Actinomycetes</taxon>
        <taxon>Mycobacteriales</taxon>
        <taxon>Nocardiaceae</taxon>
        <taxon>Rhodococcus</taxon>
    </lineage>
</organism>
<gene>
    <name evidence="1" type="ORF">R3P95_08140</name>
</gene>
<accession>A0ABU4AW98</accession>
<comment type="caution">
    <text evidence="1">The sequence shown here is derived from an EMBL/GenBank/DDBJ whole genome shotgun (WGS) entry which is preliminary data.</text>
</comment>
<evidence type="ECO:0000313" key="1">
    <source>
        <dbReference type="EMBL" id="MDV6230514.1"/>
    </source>
</evidence>
<protein>
    <submittedName>
        <fullName evidence="1">Urea amidohydrolase</fullName>
    </submittedName>
</protein>